<proteinExistence type="predicted"/>
<gene>
    <name evidence="2" type="ORF">NECHADRAFT_82228</name>
</gene>
<evidence type="ECO:0000313" key="3">
    <source>
        <dbReference type="Proteomes" id="UP000005206"/>
    </source>
</evidence>
<dbReference type="EMBL" id="GG698935">
    <property type="protein sequence ID" value="EEU35793.1"/>
    <property type="molecule type" value="Genomic_DNA"/>
</dbReference>
<dbReference type="RefSeq" id="XP_003041506.1">
    <property type="nucleotide sequence ID" value="XM_003041460.1"/>
</dbReference>
<organism evidence="2 3">
    <name type="scientific">Fusarium vanettenii (strain ATCC MYA-4622 / CBS 123669 / FGSC 9596 / NRRL 45880 / 77-13-4)</name>
    <name type="common">Fusarium solani subsp. pisi</name>
    <dbReference type="NCBI Taxonomy" id="660122"/>
    <lineage>
        <taxon>Eukaryota</taxon>
        <taxon>Fungi</taxon>
        <taxon>Dikarya</taxon>
        <taxon>Ascomycota</taxon>
        <taxon>Pezizomycotina</taxon>
        <taxon>Sordariomycetes</taxon>
        <taxon>Hypocreomycetidae</taxon>
        <taxon>Hypocreales</taxon>
        <taxon>Nectriaceae</taxon>
        <taxon>Fusarium</taxon>
        <taxon>Fusarium solani species complex</taxon>
        <taxon>Fusarium vanettenii</taxon>
    </lineage>
</organism>
<dbReference type="InterPro" id="IPR011009">
    <property type="entry name" value="Kinase-like_dom_sf"/>
</dbReference>
<name>C7ZJL7_FUSV7</name>
<reference evidence="2 3" key="1">
    <citation type="journal article" date="2009" name="PLoS Genet.">
        <title>The genome of Nectria haematococca: contribution of supernumerary chromosomes to gene expansion.</title>
        <authorList>
            <person name="Coleman J.J."/>
            <person name="Rounsley S.D."/>
            <person name="Rodriguez-Carres M."/>
            <person name="Kuo A."/>
            <person name="Wasmann C.C."/>
            <person name="Grimwood J."/>
            <person name="Schmutz J."/>
            <person name="Taga M."/>
            <person name="White G.J."/>
            <person name="Zhou S."/>
            <person name="Schwartz D.C."/>
            <person name="Freitag M."/>
            <person name="Ma L.J."/>
            <person name="Danchin E.G."/>
            <person name="Henrissat B."/>
            <person name="Coutinho P.M."/>
            <person name="Nelson D.R."/>
            <person name="Straney D."/>
            <person name="Napoli C.A."/>
            <person name="Barker B.M."/>
            <person name="Gribskov M."/>
            <person name="Rep M."/>
            <person name="Kroken S."/>
            <person name="Molnar I."/>
            <person name="Rensing C."/>
            <person name="Kennell J.C."/>
            <person name="Zamora J."/>
            <person name="Farman M.L."/>
            <person name="Selker E.U."/>
            <person name="Salamov A."/>
            <person name="Shapiro H."/>
            <person name="Pangilinan J."/>
            <person name="Lindquist E."/>
            <person name="Lamers C."/>
            <person name="Grigoriev I.V."/>
            <person name="Geiser D.M."/>
            <person name="Covert S.F."/>
            <person name="Temporini E."/>
            <person name="Vanetten H.D."/>
        </authorList>
    </citation>
    <scope>NUCLEOTIDE SEQUENCE [LARGE SCALE GENOMIC DNA]</scope>
    <source>
        <strain evidence="3">ATCC MYA-4622 / CBS 123669 / FGSC 9596 / NRRL 45880 / 77-13-4</strain>
    </source>
</reference>
<dbReference type="eggNOG" id="ENOG502SJ0M">
    <property type="taxonomic scope" value="Eukaryota"/>
</dbReference>
<dbReference type="InParanoid" id="C7ZJL7"/>
<dbReference type="HOGENOM" id="CLU_010672_2_1_1"/>
<protein>
    <recommendedName>
        <fullName evidence="4">Aminoglycoside phosphotransferase domain-containing protein</fullName>
    </recommendedName>
</protein>
<dbReference type="AlphaFoldDB" id="C7ZJL7"/>
<feature type="compositionally biased region" description="Low complexity" evidence="1">
    <location>
        <begin position="370"/>
        <end position="381"/>
    </location>
</feature>
<sequence length="696" mass="78794">MSENDESQRLRGATVQRTTLEEYLRYCHEHLFKSLQISDDLLLTKSSESTTSVDAKYYPLKLRPWEDFLGSQRTHYNIIREVLNGTQLLPSLSYVEERSETADGPNVASEADLNLFERLALEEPAQKVYKVFGPRCQSHPMTQDLECANIRFTNQLPTLQEPDGNEESWRISQTTQKQPRLGFPDRWCGRRLAGEQSGPRNGRGQDHIAFPIGYKAAHKIGVQDFEAALQKEDLFNQVLSNVVGHKLSTGHDRDNDRRDEKVAKALAQIFHYMVCCRSTFGYLTGGHSLIFLRIDEDAQVLYHHMVQPNKDVEAEATDLFFTGVAQLSAFCLKGFLEPRKTKEWLLREQARLQTWPNPYPEMREPTAEVPSSSPKAPSTASYIASSPSPKNDPSRSPPVRLTRSSCKDKELVEEGSGFGDTDSDEDHHSDDAGIQPSVPEAASCSKKRKKGTSDSEYSASIDGASFELEAQQYCTQACLLGLKRQGLLEEKCPNVALHRSPEGGSRHHIDIREFIQLLNAQIGEPCYRYRYYQPVDGKYGARGQLFKLSLRKHGYTFVGKGTFAAALASIEHESKVYSRLDSLQGHLVPVCLGSIDLQTPYPLPMAFIAHMLLLSWGGDRMPEGLYAEEQRESFKRRFLTHGVSHNDMRHRNMPWNEECGTVMLIDFDCATMQLPAKHTQISRLSGKRKRRFSRRA</sequence>
<accession>C7ZJL7</accession>
<evidence type="ECO:0000313" key="2">
    <source>
        <dbReference type="EMBL" id="EEU35793.1"/>
    </source>
</evidence>
<feature type="region of interest" description="Disordered" evidence="1">
    <location>
        <begin position="356"/>
        <end position="458"/>
    </location>
</feature>
<evidence type="ECO:0000256" key="1">
    <source>
        <dbReference type="SAM" id="MobiDB-lite"/>
    </source>
</evidence>
<keyword evidence="3" id="KW-1185">Reference proteome</keyword>
<dbReference type="OMA" id="LWNDERD"/>
<dbReference type="OrthoDB" id="411394at2759"/>
<dbReference type="VEuPathDB" id="FungiDB:NECHADRAFT_82228"/>
<dbReference type="KEGG" id="nhe:NECHADRAFT_82228"/>
<feature type="compositionally biased region" description="Polar residues" evidence="1">
    <location>
        <begin position="382"/>
        <end position="391"/>
    </location>
</feature>
<dbReference type="SUPFAM" id="SSF56112">
    <property type="entry name" value="Protein kinase-like (PK-like)"/>
    <property type="match status" value="1"/>
</dbReference>
<dbReference type="GeneID" id="9676310"/>
<evidence type="ECO:0008006" key="4">
    <source>
        <dbReference type="Google" id="ProtNLM"/>
    </source>
</evidence>
<dbReference type="Proteomes" id="UP000005206">
    <property type="component" value="Chromosome 7"/>
</dbReference>